<proteinExistence type="predicted"/>
<dbReference type="EMBL" id="KZ821453">
    <property type="protein sequence ID" value="PYH36527.1"/>
    <property type="molecule type" value="Genomic_DNA"/>
</dbReference>
<evidence type="ECO:0000313" key="2">
    <source>
        <dbReference type="EMBL" id="PYH36527.1"/>
    </source>
</evidence>
<protein>
    <submittedName>
        <fullName evidence="2">Uncharacterized protein</fullName>
    </submittedName>
</protein>
<accession>A0A318YRH6</accession>
<dbReference type="RefSeq" id="XP_025482005.1">
    <property type="nucleotide sequence ID" value="XM_025618836.1"/>
</dbReference>
<keyword evidence="1" id="KW-0812">Transmembrane</keyword>
<name>A0A318YRH6_ASPNB</name>
<sequence length="97" mass="10712">MCAHGINQSICPINPFIQPWFSFVFSILFFAIPSLLSVQTDLKVHKGYRSSAPHPNRVISTGSVDNHQCLLSTLLGQSPHQLVWRTAPARPRSPSGC</sequence>
<keyword evidence="1" id="KW-0472">Membrane</keyword>
<feature type="transmembrane region" description="Helical" evidence="1">
    <location>
        <begin position="20"/>
        <end position="38"/>
    </location>
</feature>
<gene>
    <name evidence="2" type="ORF">BO87DRAFT_241418</name>
</gene>
<dbReference type="AlphaFoldDB" id="A0A318YRH6"/>
<evidence type="ECO:0000256" key="1">
    <source>
        <dbReference type="SAM" id="Phobius"/>
    </source>
</evidence>
<keyword evidence="1" id="KW-1133">Transmembrane helix</keyword>
<reference evidence="2" key="1">
    <citation type="submission" date="2016-12" db="EMBL/GenBank/DDBJ databases">
        <title>The genomes of Aspergillus section Nigri reveals drivers in fungal speciation.</title>
        <authorList>
            <consortium name="DOE Joint Genome Institute"/>
            <person name="Vesth T.C."/>
            <person name="Nybo J."/>
            <person name="Theobald S."/>
            <person name="Brandl J."/>
            <person name="Frisvad J.C."/>
            <person name="Nielsen K.F."/>
            <person name="Lyhne E.K."/>
            <person name="Kogle M.E."/>
            <person name="Kuo A."/>
            <person name="Riley R."/>
            <person name="Clum A."/>
            <person name="Nolan M."/>
            <person name="Lipzen A."/>
            <person name="Salamov A."/>
            <person name="Henrissat B."/>
            <person name="Wiebenga A."/>
            <person name="De Vries R.P."/>
            <person name="Grigoriev I.V."/>
            <person name="Mortensen U.H."/>
            <person name="Andersen M.R."/>
            <person name="Baker S.E."/>
        </authorList>
    </citation>
    <scope>NUCLEOTIDE SEQUENCE [LARGE SCALE GENOMIC DNA]</scope>
    <source>
        <strain evidence="2">CBS 115656</strain>
    </source>
</reference>
<dbReference type="Proteomes" id="UP000247647">
    <property type="component" value="Unassembled WGS sequence"/>
</dbReference>
<evidence type="ECO:0000313" key="3">
    <source>
        <dbReference type="Proteomes" id="UP000247647"/>
    </source>
</evidence>
<dbReference type="GeneID" id="37121292"/>
<keyword evidence="3" id="KW-1185">Reference proteome</keyword>
<organism evidence="2 3">
    <name type="scientific">Aspergillus neoniger (strain CBS 115656)</name>
    <dbReference type="NCBI Taxonomy" id="1448310"/>
    <lineage>
        <taxon>Eukaryota</taxon>
        <taxon>Fungi</taxon>
        <taxon>Dikarya</taxon>
        <taxon>Ascomycota</taxon>
        <taxon>Pezizomycotina</taxon>
        <taxon>Eurotiomycetes</taxon>
        <taxon>Eurotiomycetidae</taxon>
        <taxon>Eurotiales</taxon>
        <taxon>Aspergillaceae</taxon>
        <taxon>Aspergillus</taxon>
        <taxon>Aspergillus subgen. Circumdati</taxon>
    </lineage>
</organism>